<keyword evidence="6 8" id="KW-0472">Membrane</keyword>
<dbReference type="PANTHER" id="PTHR30558:SF3">
    <property type="entry name" value="BIOPOLYMER TRANSPORT PROTEIN EXBD-RELATED"/>
    <property type="match status" value="1"/>
</dbReference>
<dbReference type="AlphaFoldDB" id="A0A5C6AJG0"/>
<evidence type="ECO:0000256" key="1">
    <source>
        <dbReference type="ARBA" id="ARBA00004162"/>
    </source>
</evidence>
<dbReference type="Proteomes" id="UP000317421">
    <property type="component" value="Unassembled WGS sequence"/>
</dbReference>
<dbReference type="OrthoDB" id="9793581at2"/>
<evidence type="ECO:0000256" key="8">
    <source>
        <dbReference type="SAM" id="Phobius"/>
    </source>
</evidence>
<evidence type="ECO:0000256" key="5">
    <source>
        <dbReference type="ARBA" id="ARBA00022989"/>
    </source>
</evidence>
<dbReference type="RefSeq" id="WP_146443843.1">
    <property type="nucleotide sequence ID" value="NZ_SJPR01000001.1"/>
</dbReference>
<proteinExistence type="inferred from homology"/>
<dbReference type="Pfam" id="PF02472">
    <property type="entry name" value="ExbD"/>
    <property type="match status" value="1"/>
</dbReference>
<organism evidence="9 10">
    <name type="scientific">Botrimarina colliarenosi</name>
    <dbReference type="NCBI Taxonomy" id="2528001"/>
    <lineage>
        <taxon>Bacteria</taxon>
        <taxon>Pseudomonadati</taxon>
        <taxon>Planctomycetota</taxon>
        <taxon>Planctomycetia</taxon>
        <taxon>Pirellulales</taxon>
        <taxon>Lacipirellulaceae</taxon>
        <taxon>Botrimarina</taxon>
    </lineage>
</organism>
<accession>A0A5C6AJG0</accession>
<dbReference type="EMBL" id="SJPR01000001">
    <property type="protein sequence ID" value="TWU00193.1"/>
    <property type="molecule type" value="Genomic_DNA"/>
</dbReference>
<sequence length="145" mass="15322">MPLKRTTSDDPLQLNLTPMIDVVFLLLIFFMTATQFAQVERAVELELPTVGSDGTSVAAVEEERVVSVSAEGVVTLDGVPRSIDELKADLQAAKEASTAIDGPAVLIHGDSRCDFQHVAAALTACRAAGIANVGVSVETSDTIRR</sequence>
<feature type="transmembrane region" description="Helical" evidence="8">
    <location>
        <begin position="12"/>
        <end position="31"/>
    </location>
</feature>
<reference evidence="9 10" key="1">
    <citation type="submission" date="2019-02" db="EMBL/GenBank/DDBJ databases">
        <title>Deep-cultivation of Planctomycetes and their phenomic and genomic characterization uncovers novel biology.</title>
        <authorList>
            <person name="Wiegand S."/>
            <person name="Jogler M."/>
            <person name="Boedeker C."/>
            <person name="Pinto D."/>
            <person name="Vollmers J."/>
            <person name="Rivas-Marin E."/>
            <person name="Kohn T."/>
            <person name="Peeters S.H."/>
            <person name="Heuer A."/>
            <person name="Rast P."/>
            <person name="Oberbeckmann S."/>
            <person name="Bunk B."/>
            <person name="Jeske O."/>
            <person name="Meyerdierks A."/>
            <person name="Storesund J.E."/>
            <person name="Kallscheuer N."/>
            <person name="Luecker S."/>
            <person name="Lage O.M."/>
            <person name="Pohl T."/>
            <person name="Merkel B.J."/>
            <person name="Hornburger P."/>
            <person name="Mueller R.-W."/>
            <person name="Bruemmer F."/>
            <person name="Labrenz M."/>
            <person name="Spormann A.M."/>
            <person name="Op Den Camp H."/>
            <person name="Overmann J."/>
            <person name="Amann R."/>
            <person name="Jetten M.S.M."/>
            <person name="Mascher T."/>
            <person name="Medema M.H."/>
            <person name="Devos D.P."/>
            <person name="Kaster A.-K."/>
            <person name="Ovreas L."/>
            <person name="Rohde M."/>
            <person name="Galperin M.Y."/>
            <person name="Jogler C."/>
        </authorList>
    </citation>
    <scope>NUCLEOTIDE SEQUENCE [LARGE SCALE GENOMIC DNA]</scope>
    <source>
        <strain evidence="9 10">Pla108</strain>
    </source>
</reference>
<dbReference type="GO" id="GO:0005886">
    <property type="term" value="C:plasma membrane"/>
    <property type="evidence" value="ECO:0007669"/>
    <property type="project" value="UniProtKB-SubCell"/>
</dbReference>
<keyword evidence="4 7" id="KW-0812">Transmembrane</keyword>
<protein>
    <submittedName>
        <fullName evidence="9">Biopolymer transport protein ExbD</fullName>
    </submittedName>
</protein>
<dbReference type="Gene3D" id="3.30.420.270">
    <property type="match status" value="1"/>
</dbReference>
<dbReference type="InterPro" id="IPR003400">
    <property type="entry name" value="ExbD"/>
</dbReference>
<evidence type="ECO:0000313" key="9">
    <source>
        <dbReference type="EMBL" id="TWU00193.1"/>
    </source>
</evidence>
<dbReference type="GO" id="GO:0022857">
    <property type="term" value="F:transmembrane transporter activity"/>
    <property type="evidence" value="ECO:0007669"/>
    <property type="project" value="InterPro"/>
</dbReference>
<keyword evidence="3" id="KW-1003">Cell membrane</keyword>
<gene>
    <name evidence="9" type="ORF">Pla108_11390</name>
</gene>
<keyword evidence="7" id="KW-0813">Transport</keyword>
<keyword evidence="10" id="KW-1185">Reference proteome</keyword>
<dbReference type="GO" id="GO:0015031">
    <property type="term" value="P:protein transport"/>
    <property type="evidence" value="ECO:0007669"/>
    <property type="project" value="UniProtKB-KW"/>
</dbReference>
<dbReference type="PANTHER" id="PTHR30558">
    <property type="entry name" value="EXBD MEMBRANE COMPONENT OF PMF-DRIVEN MACROMOLECULE IMPORT SYSTEM"/>
    <property type="match status" value="1"/>
</dbReference>
<name>A0A5C6AJG0_9BACT</name>
<evidence type="ECO:0000313" key="10">
    <source>
        <dbReference type="Proteomes" id="UP000317421"/>
    </source>
</evidence>
<comment type="subcellular location">
    <subcellularLocation>
        <location evidence="1">Cell membrane</location>
        <topology evidence="1">Single-pass membrane protein</topology>
    </subcellularLocation>
    <subcellularLocation>
        <location evidence="7">Cell membrane</location>
        <topology evidence="7">Single-pass type II membrane protein</topology>
    </subcellularLocation>
</comment>
<evidence type="ECO:0000256" key="3">
    <source>
        <dbReference type="ARBA" id="ARBA00022475"/>
    </source>
</evidence>
<comment type="similarity">
    <text evidence="2 7">Belongs to the ExbD/TolR family.</text>
</comment>
<evidence type="ECO:0000256" key="4">
    <source>
        <dbReference type="ARBA" id="ARBA00022692"/>
    </source>
</evidence>
<keyword evidence="5 8" id="KW-1133">Transmembrane helix</keyword>
<keyword evidence="7" id="KW-0653">Protein transport</keyword>
<evidence type="ECO:0000256" key="6">
    <source>
        <dbReference type="ARBA" id="ARBA00023136"/>
    </source>
</evidence>
<comment type="caution">
    <text evidence="9">The sequence shown here is derived from an EMBL/GenBank/DDBJ whole genome shotgun (WGS) entry which is preliminary data.</text>
</comment>
<evidence type="ECO:0000256" key="7">
    <source>
        <dbReference type="RuleBase" id="RU003879"/>
    </source>
</evidence>
<evidence type="ECO:0000256" key="2">
    <source>
        <dbReference type="ARBA" id="ARBA00005811"/>
    </source>
</evidence>